<dbReference type="PANTHER" id="PTHR33645:SF11">
    <property type="entry name" value="AMINOPEPTIDASE (DUF3754)"/>
    <property type="match status" value="1"/>
</dbReference>
<keyword evidence="4" id="KW-1185">Reference proteome</keyword>
<dbReference type="Pfam" id="PF12576">
    <property type="entry name" value="DUF3754"/>
    <property type="match status" value="1"/>
</dbReference>
<evidence type="ECO:0000313" key="3">
    <source>
        <dbReference type="EMBL" id="ELR19605.1"/>
    </source>
</evidence>
<dbReference type="KEGG" id="acan:ACA1_198250"/>
<feature type="transmembrane region" description="Helical" evidence="2">
    <location>
        <begin position="423"/>
        <end position="444"/>
    </location>
</feature>
<dbReference type="AlphaFoldDB" id="L8H345"/>
<dbReference type="GeneID" id="14920428"/>
<dbReference type="PANTHER" id="PTHR33645">
    <property type="entry name" value="AMINOPEPTIDASE (DUF3754)"/>
    <property type="match status" value="1"/>
</dbReference>
<dbReference type="RefSeq" id="XP_004341697.1">
    <property type="nucleotide sequence ID" value="XM_004341649.1"/>
</dbReference>
<reference evidence="3 4" key="1">
    <citation type="journal article" date="2013" name="Genome Biol.">
        <title>Genome of Acanthamoeba castellanii highlights extensive lateral gene transfer and early evolution of tyrosine kinase signaling.</title>
        <authorList>
            <person name="Clarke M."/>
            <person name="Lohan A.J."/>
            <person name="Liu B."/>
            <person name="Lagkouvardos I."/>
            <person name="Roy S."/>
            <person name="Zafar N."/>
            <person name="Bertelli C."/>
            <person name="Schilde C."/>
            <person name="Kianianmomeni A."/>
            <person name="Burglin T.R."/>
            <person name="Frech C."/>
            <person name="Turcotte B."/>
            <person name="Kopec K.O."/>
            <person name="Synnott J.M."/>
            <person name="Choo C."/>
            <person name="Paponov I."/>
            <person name="Finkler A."/>
            <person name="Soon Heng Tan C."/>
            <person name="Hutchins A.P."/>
            <person name="Weinmeier T."/>
            <person name="Rattei T."/>
            <person name="Chu J.S."/>
            <person name="Gimenez G."/>
            <person name="Irimia M."/>
            <person name="Rigden D.J."/>
            <person name="Fitzpatrick D.A."/>
            <person name="Lorenzo-Morales J."/>
            <person name="Bateman A."/>
            <person name="Chiu C.H."/>
            <person name="Tang P."/>
            <person name="Hegemann P."/>
            <person name="Fromm H."/>
            <person name="Raoult D."/>
            <person name="Greub G."/>
            <person name="Miranda-Saavedra D."/>
            <person name="Chen N."/>
            <person name="Nash P."/>
            <person name="Ginger M.L."/>
            <person name="Horn M."/>
            <person name="Schaap P."/>
            <person name="Caler L."/>
            <person name="Loftus B."/>
        </authorList>
    </citation>
    <scope>NUCLEOTIDE SEQUENCE [LARGE SCALE GENOMIC DNA]</scope>
    <source>
        <strain evidence="3 4">Neff</strain>
    </source>
</reference>
<keyword evidence="2" id="KW-0472">Membrane</keyword>
<evidence type="ECO:0000256" key="2">
    <source>
        <dbReference type="SAM" id="Phobius"/>
    </source>
</evidence>
<dbReference type="InterPro" id="IPR022227">
    <property type="entry name" value="DUF3754"/>
</dbReference>
<proteinExistence type="predicted"/>
<gene>
    <name evidence="3" type="ORF">ACA1_198250</name>
</gene>
<name>L8H345_ACACF</name>
<accession>L8H345</accession>
<feature type="compositionally biased region" description="Low complexity" evidence="1">
    <location>
        <begin position="9"/>
        <end position="18"/>
    </location>
</feature>
<feature type="region of interest" description="Disordered" evidence="1">
    <location>
        <begin position="1"/>
        <end position="40"/>
    </location>
</feature>
<dbReference type="OrthoDB" id="2020015at2759"/>
<protein>
    <submittedName>
        <fullName evidence="3">Uncharacterized protein</fullName>
    </submittedName>
</protein>
<keyword evidence="2" id="KW-1133">Transmembrane helix</keyword>
<sequence length="585" mass="66054">MDQDSLLHFPSYSPSSYTPLPPFPCPAPSTTSSGHGHRGNPALVEELRQAVALQTGHPEPPSSSSSSTRERLDYFGFPATTATIHFDEDKHRVWYPHENYIPVNLHLLASTLLDAVSFEELCGVYLYVVQAKHEALTRELQLYQTLFNPALRQSDKHAAGQGGVEDETRRQRMINSFIHNFVRTMRKANFNPLTQEQIKFAANPEQILFGVPMRIDWDKLDSSLLEAYFNSVDEPDIPPPPPFARNRRTGRFVLAKLDLLIQRGLNIFKAALSPILPSPKIRISDGLASMAQDYMNTGAEPEQPHTSIHLPRFIDRKTLLTTAASLFEEVTVEEPTYKEVVLLFKKKKNSSSGSSGEDQAHCKPDENAIFIQRFYDIPMKNLQVVFPLQQAGWNWADMVSFLMLLSFSVTLAFKAFFTLAHSTYIDEAVLGILVLLFPLFVRWVNRKIGAQRSQYQAKNMAARSLRNNSLNCNKSVLSYIHEAAIEQEIKEALLAYFVIWQWRDGIRKDQLDAAIEHLIKANFGVEVDFEVDDALHKLLASSLAFTKRETGRGGGGEELYFAVPPHEALDVVQNELVLAAKRHFS</sequence>
<dbReference type="EMBL" id="KB007932">
    <property type="protein sequence ID" value="ELR19605.1"/>
    <property type="molecule type" value="Genomic_DNA"/>
</dbReference>
<dbReference type="Proteomes" id="UP000011083">
    <property type="component" value="Unassembled WGS sequence"/>
</dbReference>
<keyword evidence="2" id="KW-0812">Transmembrane</keyword>
<evidence type="ECO:0000313" key="4">
    <source>
        <dbReference type="Proteomes" id="UP000011083"/>
    </source>
</evidence>
<organism evidence="3 4">
    <name type="scientific">Acanthamoeba castellanii (strain ATCC 30010 / Neff)</name>
    <dbReference type="NCBI Taxonomy" id="1257118"/>
    <lineage>
        <taxon>Eukaryota</taxon>
        <taxon>Amoebozoa</taxon>
        <taxon>Discosea</taxon>
        <taxon>Longamoebia</taxon>
        <taxon>Centramoebida</taxon>
        <taxon>Acanthamoebidae</taxon>
        <taxon>Acanthamoeba</taxon>
    </lineage>
</organism>
<evidence type="ECO:0000256" key="1">
    <source>
        <dbReference type="SAM" id="MobiDB-lite"/>
    </source>
</evidence>
<dbReference type="VEuPathDB" id="AmoebaDB:ACA1_198250"/>